<evidence type="ECO:0000259" key="5">
    <source>
        <dbReference type="PROSITE" id="PS50931"/>
    </source>
</evidence>
<dbReference type="PANTHER" id="PTHR30346">
    <property type="entry name" value="TRANSCRIPTIONAL DUAL REGULATOR HCAR-RELATED"/>
    <property type="match status" value="1"/>
</dbReference>
<dbReference type="InterPro" id="IPR036388">
    <property type="entry name" value="WH-like_DNA-bd_sf"/>
</dbReference>
<dbReference type="SUPFAM" id="SSF53850">
    <property type="entry name" value="Periplasmic binding protein-like II"/>
    <property type="match status" value="1"/>
</dbReference>
<dbReference type="CDD" id="cd05466">
    <property type="entry name" value="PBP2_LTTR_substrate"/>
    <property type="match status" value="1"/>
</dbReference>
<sequence>MDRYLLRYFLAIVETGNFSRAAARENVAQPTLSAGIAKLEAELKARLFDRTNRRVHLTEAGARLLVHARRIEHEYNLALAAVSGAPQSRLLRVAVLATIPTALVEEILIRQAGGEERIELLDGSEREVAALLDRRRVDLALTTISPSTDRLRSERLFEEGYGLALPAGHRLAGEISVPGEALADEVMMVRRHCEVLAQTSRYFTGLNVRPFFSYRGTSDDKVLALVRAGLGITVMPDSHQADGVARVKLDGFTPRRTIGLVYAEETAGQGGDFAQAAREVLSPET</sequence>
<dbReference type="PRINTS" id="PR00039">
    <property type="entry name" value="HTHLYSR"/>
</dbReference>
<reference evidence="6 7" key="1">
    <citation type="submission" date="2024-06" db="EMBL/GenBank/DDBJ databases">
        <title>Genomic Encyclopedia of Type Strains, Phase IV (KMG-IV): sequencing the most valuable type-strain genomes for metagenomic binning, comparative biology and taxonomic classification.</title>
        <authorList>
            <person name="Goeker M."/>
        </authorList>
    </citation>
    <scope>NUCLEOTIDE SEQUENCE [LARGE SCALE GENOMIC DNA]</scope>
    <source>
        <strain evidence="6 7">DSM 17809</strain>
    </source>
</reference>
<accession>A0ABV2EGW6</accession>
<keyword evidence="7" id="KW-1185">Reference proteome</keyword>
<dbReference type="PROSITE" id="PS50931">
    <property type="entry name" value="HTH_LYSR"/>
    <property type="match status" value="1"/>
</dbReference>
<keyword evidence="2" id="KW-0805">Transcription regulation</keyword>
<comment type="similarity">
    <text evidence="1">Belongs to the LysR transcriptional regulatory family.</text>
</comment>
<feature type="domain" description="HTH lysR-type" evidence="5">
    <location>
        <begin position="1"/>
        <end position="58"/>
    </location>
</feature>
<dbReference type="Pfam" id="PF00126">
    <property type="entry name" value="HTH_1"/>
    <property type="match status" value="1"/>
</dbReference>
<evidence type="ECO:0000256" key="1">
    <source>
        <dbReference type="ARBA" id="ARBA00009437"/>
    </source>
</evidence>
<keyword evidence="4" id="KW-0804">Transcription</keyword>
<comment type="caution">
    <text evidence="6">The sequence shown here is derived from an EMBL/GenBank/DDBJ whole genome shotgun (WGS) entry which is preliminary data.</text>
</comment>
<name>A0ABV2EGW6_9CAUL</name>
<dbReference type="InterPro" id="IPR005119">
    <property type="entry name" value="LysR_subst-bd"/>
</dbReference>
<organism evidence="6 7">
    <name type="scientific">Phenylobacterium koreense</name>
    <dbReference type="NCBI Taxonomy" id="266125"/>
    <lineage>
        <taxon>Bacteria</taxon>
        <taxon>Pseudomonadati</taxon>
        <taxon>Pseudomonadota</taxon>
        <taxon>Alphaproteobacteria</taxon>
        <taxon>Caulobacterales</taxon>
        <taxon>Caulobacteraceae</taxon>
        <taxon>Phenylobacterium</taxon>
    </lineage>
</organism>
<keyword evidence="3 6" id="KW-0238">DNA-binding</keyword>
<proteinExistence type="inferred from homology"/>
<dbReference type="InterPro" id="IPR000847">
    <property type="entry name" value="LysR_HTH_N"/>
</dbReference>
<dbReference type="EMBL" id="JBEPLU010000001">
    <property type="protein sequence ID" value="MET3526022.1"/>
    <property type="molecule type" value="Genomic_DNA"/>
</dbReference>
<evidence type="ECO:0000256" key="4">
    <source>
        <dbReference type="ARBA" id="ARBA00023163"/>
    </source>
</evidence>
<dbReference type="SUPFAM" id="SSF46785">
    <property type="entry name" value="Winged helix' DNA-binding domain"/>
    <property type="match status" value="1"/>
</dbReference>
<evidence type="ECO:0000313" key="7">
    <source>
        <dbReference type="Proteomes" id="UP001549110"/>
    </source>
</evidence>
<dbReference type="RefSeq" id="WP_331932569.1">
    <property type="nucleotide sequence ID" value="NZ_JBEPLU010000001.1"/>
</dbReference>
<dbReference type="InterPro" id="IPR036390">
    <property type="entry name" value="WH_DNA-bd_sf"/>
</dbReference>
<gene>
    <name evidence="6" type="ORF">ABID41_001117</name>
</gene>
<dbReference type="Gene3D" id="1.10.10.10">
    <property type="entry name" value="Winged helix-like DNA-binding domain superfamily/Winged helix DNA-binding domain"/>
    <property type="match status" value="1"/>
</dbReference>
<dbReference type="Proteomes" id="UP001549110">
    <property type="component" value="Unassembled WGS sequence"/>
</dbReference>
<dbReference type="PANTHER" id="PTHR30346:SF28">
    <property type="entry name" value="HTH-TYPE TRANSCRIPTIONAL REGULATOR CYNR"/>
    <property type="match status" value="1"/>
</dbReference>
<dbReference type="Pfam" id="PF03466">
    <property type="entry name" value="LysR_substrate"/>
    <property type="match status" value="1"/>
</dbReference>
<evidence type="ECO:0000256" key="3">
    <source>
        <dbReference type="ARBA" id="ARBA00023125"/>
    </source>
</evidence>
<protein>
    <submittedName>
        <fullName evidence="6">DNA-binding transcriptional LysR family regulator</fullName>
    </submittedName>
</protein>
<dbReference type="GO" id="GO:0003677">
    <property type="term" value="F:DNA binding"/>
    <property type="evidence" value="ECO:0007669"/>
    <property type="project" value="UniProtKB-KW"/>
</dbReference>
<dbReference type="Gene3D" id="3.40.190.10">
    <property type="entry name" value="Periplasmic binding protein-like II"/>
    <property type="match status" value="2"/>
</dbReference>
<evidence type="ECO:0000256" key="2">
    <source>
        <dbReference type="ARBA" id="ARBA00023015"/>
    </source>
</evidence>
<evidence type="ECO:0000313" key="6">
    <source>
        <dbReference type="EMBL" id="MET3526022.1"/>
    </source>
</evidence>